<proteinExistence type="predicted"/>
<reference evidence="1 2" key="1">
    <citation type="submission" date="2016-10" db="EMBL/GenBank/DDBJ databases">
        <authorList>
            <person name="Varghese N."/>
            <person name="Submissions S."/>
        </authorList>
    </citation>
    <scope>NUCLEOTIDE SEQUENCE [LARGE SCALE GENOMIC DNA]</scope>
    <source>
        <strain evidence="1 2">DSM 18839</strain>
    </source>
</reference>
<dbReference type="RefSeq" id="WP_093149605.1">
    <property type="nucleotide sequence ID" value="NZ_FNBW01000004.1"/>
</dbReference>
<protein>
    <submittedName>
        <fullName evidence="1">Uncharacterized protein</fullName>
    </submittedName>
</protein>
<dbReference type="EMBL" id="FNBW01000004">
    <property type="protein sequence ID" value="SDF57416.1"/>
    <property type="molecule type" value="Genomic_DNA"/>
</dbReference>
<sequence length="349" mass="38120">MSAPPADTAAQPGKGGAAVFTPALFAIYDLAVSPVTFDVMNFFIFANMWSMRAGAAGYNVIFVAGPGGRFRDLTPKDKSLDPAEKTWRLRHIMVSHAHIAKRCLGVSTYDRREDFGQMLRAIHPTQLFPPGYTQSDPRIPFMLVDLFAQNPTPDELDVFAPDAAALRKTQAWLDRHAPRGRPVSLTLRSSTIEPQRNSNMPAWLEAAARIRDRGFDPIILPDTELVTAGQDIGAFGDIPCYPMGAIDLELRAALYRRCLVNLADNGGPAFINYFMAASSAVCFLPVEKLPEAVTLQGGGLDRMAELLGVAPYESFPGATPARRFVWKPDTLDNIMDAFDAAAAYIAAQQ</sequence>
<evidence type="ECO:0000313" key="2">
    <source>
        <dbReference type="Proteomes" id="UP000198615"/>
    </source>
</evidence>
<dbReference type="OrthoDB" id="7956209at2"/>
<name>A0A8G2BGL4_9PROT</name>
<dbReference type="AlphaFoldDB" id="A0A8G2BGL4"/>
<accession>A0A8G2BGL4</accession>
<organism evidence="1 2">
    <name type="scientific">Thalassobaculum litoreum DSM 18839</name>
    <dbReference type="NCBI Taxonomy" id="1123362"/>
    <lineage>
        <taxon>Bacteria</taxon>
        <taxon>Pseudomonadati</taxon>
        <taxon>Pseudomonadota</taxon>
        <taxon>Alphaproteobacteria</taxon>
        <taxon>Rhodospirillales</taxon>
        <taxon>Thalassobaculaceae</taxon>
        <taxon>Thalassobaculum</taxon>
    </lineage>
</organism>
<keyword evidence="2" id="KW-1185">Reference proteome</keyword>
<dbReference type="Proteomes" id="UP000198615">
    <property type="component" value="Unassembled WGS sequence"/>
</dbReference>
<evidence type="ECO:0000313" key="1">
    <source>
        <dbReference type="EMBL" id="SDF57416.1"/>
    </source>
</evidence>
<comment type="caution">
    <text evidence="1">The sequence shown here is derived from an EMBL/GenBank/DDBJ whole genome shotgun (WGS) entry which is preliminary data.</text>
</comment>
<gene>
    <name evidence="1" type="ORF">SAMN05660686_01719</name>
</gene>